<keyword evidence="2" id="KW-0732">Signal</keyword>
<dbReference type="SUPFAM" id="SSF54416">
    <property type="entry name" value="Amine oxidase N-terminal region"/>
    <property type="match status" value="1"/>
</dbReference>
<dbReference type="GO" id="GO:0048038">
    <property type="term" value="F:quinone binding"/>
    <property type="evidence" value="ECO:0007669"/>
    <property type="project" value="InterPro"/>
</dbReference>
<organism evidence="3 4">
    <name type="scientific">Cocos nucifera</name>
    <name type="common">Coconut palm</name>
    <dbReference type="NCBI Taxonomy" id="13894"/>
    <lineage>
        <taxon>Eukaryota</taxon>
        <taxon>Viridiplantae</taxon>
        <taxon>Streptophyta</taxon>
        <taxon>Embryophyta</taxon>
        <taxon>Tracheophyta</taxon>
        <taxon>Spermatophyta</taxon>
        <taxon>Magnoliopsida</taxon>
        <taxon>Liliopsida</taxon>
        <taxon>Arecaceae</taxon>
        <taxon>Arecoideae</taxon>
        <taxon>Cocoseae</taxon>
        <taxon>Attaleinae</taxon>
        <taxon>Cocos</taxon>
    </lineage>
</organism>
<evidence type="ECO:0000313" key="4">
    <source>
        <dbReference type="Proteomes" id="UP000797356"/>
    </source>
</evidence>
<gene>
    <name evidence="3" type="ORF">COCNU_10G001370</name>
</gene>
<dbReference type="InterPro" id="IPR016182">
    <property type="entry name" value="Cu_amine_oxidase_N-reg"/>
</dbReference>
<keyword evidence="4" id="KW-1185">Reference proteome</keyword>
<sequence length="228" mass="24960">MELATPPISRLHFLLLGLLLASLSVHYHTVLRRVSSSPPDMLLCPTSRPTEGDPTDFHRSRLPLDPLASVLRSILSSCLASFYSVFDRTVRSRAHPDPSGLSRVSLRDGWSGPKVRCYSHAGTANFDMGPVEGLVVLVEVDSGRMVRVSDRGEGWYIESTHMEYGLAMAAMPPLKKSGSGSRAPRTGRKEAGLADRNGARVRARRPGRDLGHRRKHVRSITGIEVGEA</sequence>
<name>A0A8K0IL97_COCNU</name>
<proteinExistence type="predicted"/>
<evidence type="ECO:0000256" key="1">
    <source>
        <dbReference type="SAM" id="MobiDB-lite"/>
    </source>
</evidence>
<dbReference type="Gene3D" id="3.10.450.40">
    <property type="match status" value="1"/>
</dbReference>
<reference evidence="3" key="1">
    <citation type="journal article" date="2017" name="Gigascience">
        <title>The genome draft of coconut (Cocos nucifera).</title>
        <authorList>
            <person name="Xiao Y."/>
            <person name="Xu P."/>
            <person name="Fan H."/>
            <person name="Baudouin L."/>
            <person name="Xia W."/>
            <person name="Bocs S."/>
            <person name="Xu J."/>
            <person name="Li Q."/>
            <person name="Guo A."/>
            <person name="Zhou L."/>
            <person name="Li J."/>
            <person name="Wu Y."/>
            <person name="Ma Z."/>
            <person name="Armero A."/>
            <person name="Issali A.E."/>
            <person name="Liu N."/>
            <person name="Peng M."/>
            <person name="Yang Y."/>
        </authorList>
    </citation>
    <scope>NUCLEOTIDE SEQUENCE</scope>
    <source>
        <tissue evidence="3">Spear leaf of Hainan Tall coconut</tissue>
    </source>
</reference>
<accession>A0A8K0IL97</accession>
<dbReference type="EMBL" id="CM017881">
    <property type="protein sequence ID" value="KAG1361918.1"/>
    <property type="molecule type" value="Genomic_DNA"/>
</dbReference>
<feature type="signal peptide" evidence="2">
    <location>
        <begin position="1"/>
        <end position="27"/>
    </location>
</feature>
<reference evidence="3" key="2">
    <citation type="submission" date="2019-07" db="EMBL/GenBank/DDBJ databases">
        <authorList>
            <person name="Yang Y."/>
            <person name="Bocs S."/>
            <person name="Baudouin L."/>
        </authorList>
    </citation>
    <scope>NUCLEOTIDE SEQUENCE</scope>
    <source>
        <tissue evidence="3">Spear leaf of Hainan Tall coconut</tissue>
    </source>
</reference>
<dbReference type="Proteomes" id="UP000797356">
    <property type="component" value="Chromosome 10"/>
</dbReference>
<dbReference type="AlphaFoldDB" id="A0A8K0IL97"/>
<feature type="region of interest" description="Disordered" evidence="1">
    <location>
        <begin position="173"/>
        <end position="228"/>
    </location>
</feature>
<feature type="compositionally biased region" description="Basic residues" evidence="1">
    <location>
        <begin position="199"/>
        <end position="218"/>
    </location>
</feature>
<dbReference type="GO" id="GO:0009308">
    <property type="term" value="P:amine metabolic process"/>
    <property type="evidence" value="ECO:0007669"/>
    <property type="project" value="InterPro"/>
</dbReference>
<comment type="caution">
    <text evidence="3">The sequence shown here is derived from an EMBL/GenBank/DDBJ whole genome shotgun (WGS) entry which is preliminary data.</text>
</comment>
<evidence type="ECO:0000256" key="2">
    <source>
        <dbReference type="SAM" id="SignalP"/>
    </source>
</evidence>
<dbReference type="GO" id="GO:0005507">
    <property type="term" value="F:copper ion binding"/>
    <property type="evidence" value="ECO:0007669"/>
    <property type="project" value="InterPro"/>
</dbReference>
<dbReference type="GO" id="GO:0008131">
    <property type="term" value="F:primary methylamine oxidase activity"/>
    <property type="evidence" value="ECO:0007669"/>
    <property type="project" value="InterPro"/>
</dbReference>
<feature type="chain" id="PRO_5035419892" evidence="2">
    <location>
        <begin position="28"/>
        <end position="228"/>
    </location>
</feature>
<protein>
    <submittedName>
        <fullName evidence="3">Uncharacterized protein</fullName>
    </submittedName>
</protein>
<evidence type="ECO:0000313" key="3">
    <source>
        <dbReference type="EMBL" id="KAG1361918.1"/>
    </source>
</evidence>